<keyword evidence="6" id="KW-0547">Nucleotide-binding</keyword>
<keyword evidence="5" id="KW-0808">Transferase</keyword>
<evidence type="ECO:0000259" key="10">
    <source>
        <dbReference type="Pfam" id="PF16114"/>
    </source>
</evidence>
<dbReference type="SUPFAM" id="SSF52210">
    <property type="entry name" value="Succinyl-CoA synthetase domains"/>
    <property type="match status" value="1"/>
</dbReference>
<evidence type="ECO:0000256" key="3">
    <source>
        <dbReference type="ARBA" id="ARBA00022490"/>
    </source>
</evidence>
<dbReference type="Gene3D" id="3.40.50.261">
    <property type="entry name" value="Succinyl-CoA synthetase domains"/>
    <property type="match status" value="1"/>
</dbReference>
<dbReference type="EC" id="2.3.3.8" evidence="2"/>
<dbReference type="Gene3D" id="3.30.470.110">
    <property type="match status" value="1"/>
</dbReference>
<comment type="caution">
    <text evidence="12">The sequence shown here is derived from an EMBL/GenBank/DDBJ whole genome shotgun (WGS) entry which is preliminary data.</text>
</comment>
<evidence type="ECO:0000259" key="11">
    <source>
        <dbReference type="Pfam" id="PF24948"/>
    </source>
</evidence>
<evidence type="ECO:0000256" key="4">
    <source>
        <dbReference type="ARBA" id="ARBA00022516"/>
    </source>
</evidence>
<keyword evidence="13" id="KW-1185">Reference proteome</keyword>
<evidence type="ECO:0000256" key="1">
    <source>
        <dbReference type="ARBA" id="ARBA00004496"/>
    </source>
</evidence>
<name>A0AAV9IY82_CYACA</name>
<accession>A0AAV9IY82</accession>
<organism evidence="12 13">
    <name type="scientific">Cyanidium caldarium</name>
    <name type="common">Red alga</name>
    <dbReference type="NCBI Taxonomy" id="2771"/>
    <lineage>
        <taxon>Eukaryota</taxon>
        <taxon>Rhodophyta</taxon>
        <taxon>Bangiophyceae</taxon>
        <taxon>Cyanidiales</taxon>
        <taxon>Cyanidiaceae</taxon>
        <taxon>Cyanidium</taxon>
    </lineage>
</organism>
<dbReference type="GO" id="GO:0005524">
    <property type="term" value="F:ATP binding"/>
    <property type="evidence" value="ECO:0007669"/>
    <property type="project" value="UniProtKB-KW"/>
</dbReference>
<dbReference type="FunFam" id="3.40.50.261:FF:000008">
    <property type="entry name" value="ATP-citrate synthase alpha chain protein"/>
    <property type="match status" value="1"/>
</dbReference>
<sequence>MARKKIREYDAKRLLCHHLKRHLMAMQATSSTRLADAAHEHDWLARCRLVVKPDMLFGKRGKHNLVALNVDVDGAQRFLTQLLHERGEVEVGGVRGTVTTCLVEPFIPHQVEYYLSIRSVREGNEVRFSCYGGMDVEERWEDGRRQLVRPGERYTAAEALALVRDEPDAGRREKLASFVAECFAVYDDLDFTLMEMNPLTVAVPPMSLAMEGAANADGLAETVLPLDMRGELDSYAAFQNARKWLNVEFPEAWGRQKWPQERAVAELDEKSSASLKLTILNPRGRIWTMVAGGGASVIYSDTVVDLGYGDELGNYAEYSGNPKPEETYLFARELLDLVTHEPDGRPRCLLVGGGIANFTDVAATFSGILQAMKDFAGKLQMAKVKVFVRRGGPNYKTGLRLMEELGAELGIPMEVYGPQVNMTAIVTMGIEWIAHGPPPGSPAVVSPHHRRSAAVENGV</sequence>
<evidence type="ECO:0000256" key="6">
    <source>
        <dbReference type="ARBA" id="ARBA00022741"/>
    </source>
</evidence>
<dbReference type="Pfam" id="PF16114">
    <property type="entry name" value="Citrate_bind"/>
    <property type="match status" value="1"/>
</dbReference>
<dbReference type="AlphaFoldDB" id="A0AAV9IY82"/>
<dbReference type="InterPro" id="IPR056749">
    <property type="entry name" value="Citrate_synth_N"/>
</dbReference>
<feature type="domain" description="ATP-citrate synthase ATP-grasp" evidence="11">
    <location>
        <begin position="2"/>
        <end position="244"/>
    </location>
</feature>
<feature type="domain" description="ATP-citrate synthase citrate-binding" evidence="10">
    <location>
        <begin position="255"/>
        <end position="431"/>
    </location>
</feature>
<reference evidence="12 13" key="1">
    <citation type="submission" date="2022-07" db="EMBL/GenBank/DDBJ databases">
        <title>Genome-wide signatures of adaptation to extreme environments.</title>
        <authorList>
            <person name="Cho C.H."/>
            <person name="Yoon H.S."/>
        </authorList>
    </citation>
    <scope>NUCLEOTIDE SEQUENCE [LARGE SCALE GENOMIC DNA]</scope>
    <source>
        <strain evidence="12 13">DBV 063 E5</strain>
    </source>
</reference>
<dbReference type="GO" id="GO:0005737">
    <property type="term" value="C:cytoplasm"/>
    <property type="evidence" value="ECO:0007669"/>
    <property type="project" value="UniProtKB-SubCell"/>
</dbReference>
<evidence type="ECO:0000256" key="8">
    <source>
        <dbReference type="ARBA" id="ARBA00023098"/>
    </source>
</evidence>
<evidence type="ECO:0000256" key="2">
    <source>
        <dbReference type="ARBA" id="ARBA00012639"/>
    </source>
</evidence>
<proteinExistence type="predicted"/>
<dbReference type="Pfam" id="PF24948">
    <property type="entry name" value="Citrate_synth_N"/>
    <property type="match status" value="1"/>
</dbReference>
<dbReference type="Proteomes" id="UP001301350">
    <property type="component" value="Unassembled WGS sequence"/>
</dbReference>
<keyword evidence="7" id="KW-0067">ATP-binding</keyword>
<keyword evidence="4" id="KW-0444">Lipid biosynthesis</keyword>
<evidence type="ECO:0000313" key="12">
    <source>
        <dbReference type="EMBL" id="KAK4537287.1"/>
    </source>
</evidence>
<dbReference type="GO" id="GO:0003878">
    <property type="term" value="F:ATP citrate synthase activity"/>
    <property type="evidence" value="ECO:0007669"/>
    <property type="project" value="UniProtKB-EC"/>
</dbReference>
<feature type="region of interest" description="Disordered" evidence="9">
    <location>
        <begin position="439"/>
        <end position="459"/>
    </location>
</feature>
<comment type="subcellular location">
    <subcellularLocation>
        <location evidence="1">Cytoplasm</location>
    </subcellularLocation>
</comment>
<evidence type="ECO:0000256" key="9">
    <source>
        <dbReference type="SAM" id="MobiDB-lite"/>
    </source>
</evidence>
<dbReference type="InterPro" id="IPR032263">
    <property type="entry name" value="Citrate-bd"/>
</dbReference>
<keyword evidence="3" id="KW-0963">Cytoplasm</keyword>
<dbReference type="InterPro" id="IPR016102">
    <property type="entry name" value="Succinyl-CoA_synth-like"/>
</dbReference>
<dbReference type="EMBL" id="JANCYW010000011">
    <property type="protein sequence ID" value="KAK4537287.1"/>
    <property type="molecule type" value="Genomic_DNA"/>
</dbReference>
<evidence type="ECO:0000256" key="5">
    <source>
        <dbReference type="ARBA" id="ARBA00022679"/>
    </source>
</evidence>
<dbReference type="GO" id="GO:0006629">
    <property type="term" value="P:lipid metabolic process"/>
    <property type="evidence" value="ECO:0007669"/>
    <property type="project" value="UniProtKB-KW"/>
</dbReference>
<evidence type="ECO:0000256" key="7">
    <source>
        <dbReference type="ARBA" id="ARBA00022840"/>
    </source>
</evidence>
<dbReference type="SUPFAM" id="SSF56059">
    <property type="entry name" value="Glutathione synthetase ATP-binding domain-like"/>
    <property type="match status" value="1"/>
</dbReference>
<gene>
    <name evidence="12" type="ORF">CDCA_CDCA11G3312</name>
</gene>
<keyword evidence="8" id="KW-0443">Lipid metabolism</keyword>
<evidence type="ECO:0000313" key="13">
    <source>
        <dbReference type="Proteomes" id="UP001301350"/>
    </source>
</evidence>
<protein>
    <recommendedName>
        <fullName evidence="2">ATP citrate synthase</fullName>
        <ecNumber evidence="2">2.3.3.8</ecNumber>
    </recommendedName>
</protein>